<keyword evidence="3" id="KW-1185">Reference proteome</keyword>
<reference evidence="2 3" key="1">
    <citation type="submission" date="2023-11" db="EMBL/GenBank/DDBJ databases">
        <title>Genome sequence of Microbacterium rhizosphaerae KACC 19337.</title>
        <authorList>
            <person name="Choi H."/>
            <person name="Kim S."/>
            <person name="Kim Y."/>
            <person name="Kwon S.-W."/>
            <person name="Heo J."/>
        </authorList>
    </citation>
    <scope>NUCLEOTIDE SEQUENCE [LARGE SCALE GENOMIC DNA]</scope>
    <source>
        <strain evidence="2 3">KACC 19337</strain>
    </source>
</reference>
<keyword evidence="1" id="KW-0812">Transmembrane</keyword>
<accession>A0ABZ0SMQ4</accession>
<feature type="transmembrane region" description="Helical" evidence="1">
    <location>
        <begin position="121"/>
        <end position="140"/>
    </location>
</feature>
<keyword evidence="1" id="KW-0472">Membrane</keyword>
<feature type="transmembrane region" description="Helical" evidence="1">
    <location>
        <begin position="39"/>
        <end position="56"/>
    </location>
</feature>
<keyword evidence="1" id="KW-1133">Transmembrane helix</keyword>
<dbReference type="Proteomes" id="UP001323798">
    <property type="component" value="Chromosome"/>
</dbReference>
<proteinExistence type="predicted"/>
<gene>
    <name evidence="2" type="ORF">SM116_12305</name>
</gene>
<evidence type="ECO:0000256" key="1">
    <source>
        <dbReference type="SAM" id="Phobius"/>
    </source>
</evidence>
<name>A0ABZ0SMQ4_9MICO</name>
<feature type="transmembrane region" description="Helical" evidence="1">
    <location>
        <begin position="63"/>
        <end position="82"/>
    </location>
</feature>
<protein>
    <recommendedName>
        <fullName evidence="4">MFS transporter</fullName>
    </recommendedName>
</protein>
<evidence type="ECO:0008006" key="4">
    <source>
        <dbReference type="Google" id="ProtNLM"/>
    </source>
</evidence>
<sequence>MASRAGRAWRGGLAAAFSVFVAALSHSFAAGDAAPLLGIVLALTVALPVCVLLAGRRLSWMRLTLAVVASQFVFHGLLQIGVGDVGRVAPGTVGAGMADHMHAVMPAMLPALDGHRMTSPAMWAGHAVAALLTIVAFGAGERALRALLDLVGWSFVARVLLGAPESPARRIPEPADGTAILANLSVFSLAPRRGPPVVA</sequence>
<evidence type="ECO:0000313" key="3">
    <source>
        <dbReference type="Proteomes" id="UP001323798"/>
    </source>
</evidence>
<dbReference type="EMBL" id="CP139368">
    <property type="protein sequence ID" value="WPR88552.1"/>
    <property type="molecule type" value="Genomic_DNA"/>
</dbReference>
<organism evidence="2 3">
    <name type="scientific">Microbacterium rhizosphaerae</name>
    <dbReference type="NCBI Taxonomy" id="1678237"/>
    <lineage>
        <taxon>Bacteria</taxon>
        <taxon>Bacillati</taxon>
        <taxon>Actinomycetota</taxon>
        <taxon>Actinomycetes</taxon>
        <taxon>Micrococcales</taxon>
        <taxon>Microbacteriaceae</taxon>
        <taxon>Microbacterium</taxon>
    </lineage>
</organism>
<dbReference type="RefSeq" id="WP_320941271.1">
    <property type="nucleotide sequence ID" value="NZ_BAABEU010000006.1"/>
</dbReference>
<evidence type="ECO:0000313" key="2">
    <source>
        <dbReference type="EMBL" id="WPR88552.1"/>
    </source>
</evidence>